<dbReference type="EMBL" id="CAJVPP010002879">
    <property type="protein sequence ID" value="CAG8614345.1"/>
    <property type="molecule type" value="Genomic_DNA"/>
</dbReference>
<name>A0A9N9GND6_FUNMO</name>
<evidence type="ECO:0000313" key="2">
    <source>
        <dbReference type="Proteomes" id="UP000789375"/>
    </source>
</evidence>
<reference evidence="1" key="1">
    <citation type="submission" date="2021-06" db="EMBL/GenBank/DDBJ databases">
        <authorList>
            <person name="Kallberg Y."/>
            <person name="Tangrot J."/>
            <person name="Rosling A."/>
        </authorList>
    </citation>
    <scope>NUCLEOTIDE SEQUENCE</scope>
    <source>
        <strain evidence="1">87-6 pot B 2015</strain>
    </source>
</reference>
<protein>
    <submittedName>
        <fullName evidence="1">16733_t:CDS:1</fullName>
    </submittedName>
</protein>
<accession>A0A9N9GND6</accession>
<organism evidence="1 2">
    <name type="scientific">Funneliformis mosseae</name>
    <name type="common">Endomycorrhizal fungus</name>
    <name type="synonym">Glomus mosseae</name>
    <dbReference type="NCBI Taxonomy" id="27381"/>
    <lineage>
        <taxon>Eukaryota</taxon>
        <taxon>Fungi</taxon>
        <taxon>Fungi incertae sedis</taxon>
        <taxon>Mucoromycota</taxon>
        <taxon>Glomeromycotina</taxon>
        <taxon>Glomeromycetes</taxon>
        <taxon>Glomerales</taxon>
        <taxon>Glomeraceae</taxon>
        <taxon>Funneliformis</taxon>
    </lineage>
</organism>
<evidence type="ECO:0000313" key="1">
    <source>
        <dbReference type="EMBL" id="CAG8614345.1"/>
    </source>
</evidence>
<dbReference type="AlphaFoldDB" id="A0A9N9GND6"/>
<keyword evidence="2" id="KW-1185">Reference proteome</keyword>
<comment type="caution">
    <text evidence="1">The sequence shown here is derived from an EMBL/GenBank/DDBJ whole genome shotgun (WGS) entry which is preliminary data.</text>
</comment>
<proteinExistence type="predicted"/>
<sequence length="50" mass="5758">MSIDWEVDHYPKTNQGPGLAGNSLKVDGKNLKKYPWISSSCYQRRDLMTK</sequence>
<dbReference type="Proteomes" id="UP000789375">
    <property type="component" value="Unassembled WGS sequence"/>
</dbReference>
<gene>
    <name evidence="1" type="ORF">FMOSSE_LOCUS9638</name>
</gene>